<sequence>MDILFFSIVFSMLFQLLGKYSNLYKTFLSKKNLKYHSDLKISIIIPTYNEEKVIEKSIECIQKNTYKNFEIIVIDDNSSDSTFKILNDLEKKYDNIKILLKKGYKGKSQSINEAFKYVTGDVVLFLDADTLIDEYFLEEHIKYFYNDKINMTYVDFEPYNYKEKIIFDYQEVYFEFSRNILYSNLFSKAVFMGNGVFIRKNILEKVLPLDNLTLVDDVHLALKLNHIKINQIFVISPKVKIQYVNSFRDLYLQHKRWYIGGIEELFKALKYKNINIFIINLIIISILTLPISFAFISLILPKIGFFLLKTFFGIVWGLNLGSALILIKKNKLYRTLINIFVTTPFMLFFEYIVLINSFFNLFKKEKKWYKVERETI</sequence>
<keyword evidence="4" id="KW-0472">Membrane</keyword>
<keyword evidence="3" id="KW-0808">Transferase</keyword>
<keyword evidence="4" id="KW-1133">Transmembrane helix</keyword>
<dbReference type="OrthoDB" id="9766299at2"/>
<dbReference type="PANTHER" id="PTHR43630:SF1">
    <property type="entry name" value="POLY-BETA-1,6-N-ACETYL-D-GLUCOSAMINE SYNTHASE"/>
    <property type="match status" value="1"/>
</dbReference>
<accession>A0A1M4XLP0</accession>
<name>A0A1M4XLP0_MARH1</name>
<dbReference type="Proteomes" id="UP000184334">
    <property type="component" value="Unassembled WGS sequence"/>
</dbReference>
<feature type="domain" description="Glycosyltransferase 2-like" evidence="5">
    <location>
        <begin position="42"/>
        <end position="206"/>
    </location>
</feature>
<dbReference type="EMBL" id="FQUI01000023">
    <property type="protein sequence ID" value="SHE94351.1"/>
    <property type="molecule type" value="Genomic_DNA"/>
</dbReference>
<comment type="caution">
    <text evidence="6">The sequence shown here is derived from an EMBL/GenBank/DDBJ whole genome shotgun (WGS) entry which is preliminary data.</text>
</comment>
<evidence type="ECO:0000313" key="6">
    <source>
        <dbReference type="EMBL" id="SHE94351.1"/>
    </source>
</evidence>
<comment type="similarity">
    <text evidence="1">Belongs to the glycosyltransferase 2 family.</text>
</comment>
<dbReference type="STRING" id="1122195.SAMN02745164_01463"/>
<dbReference type="CDD" id="cd06423">
    <property type="entry name" value="CESA_like"/>
    <property type="match status" value="1"/>
</dbReference>
<protein>
    <submittedName>
        <fullName evidence="6">Glycosyltransferase, catalytic subunit of cellulose synthase and poly-beta-1,6-N-acetylglucosamine synthase</fullName>
    </submittedName>
</protein>
<dbReference type="GO" id="GO:0016757">
    <property type="term" value="F:glycosyltransferase activity"/>
    <property type="evidence" value="ECO:0007669"/>
    <property type="project" value="UniProtKB-KW"/>
</dbReference>
<dbReference type="RefSeq" id="WP_072864982.1">
    <property type="nucleotide sequence ID" value="NZ_FQUI01000023.1"/>
</dbReference>
<feature type="transmembrane region" description="Helical" evidence="4">
    <location>
        <begin position="276"/>
        <end position="299"/>
    </location>
</feature>
<feature type="transmembrane region" description="Helical" evidence="4">
    <location>
        <begin position="339"/>
        <end position="362"/>
    </location>
</feature>
<dbReference type="Pfam" id="PF00535">
    <property type="entry name" value="Glycos_transf_2"/>
    <property type="match status" value="1"/>
</dbReference>
<keyword evidence="7" id="KW-1185">Reference proteome</keyword>
<evidence type="ECO:0000256" key="2">
    <source>
        <dbReference type="ARBA" id="ARBA00022676"/>
    </source>
</evidence>
<feature type="transmembrane region" description="Helical" evidence="4">
    <location>
        <begin position="306"/>
        <end position="327"/>
    </location>
</feature>
<gene>
    <name evidence="6" type="ORF">SAMN02745164_01463</name>
</gene>
<evidence type="ECO:0000256" key="4">
    <source>
        <dbReference type="SAM" id="Phobius"/>
    </source>
</evidence>
<proteinExistence type="inferred from homology"/>
<dbReference type="SUPFAM" id="SSF53448">
    <property type="entry name" value="Nucleotide-diphospho-sugar transferases"/>
    <property type="match status" value="1"/>
</dbReference>
<evidence type="ECO:0000256" key="1">
    <source>
        <dbReference type="ARBA" id="ARBA00006739"/>
    </source>
</evidence>
<dbReference type="PANTHER" id="PTHR43630">
    <property type="entry name" value="POLY-BETA-1,6-N-ACETYL-D-GLUCOSAMINE SYNTHASE"/>
    <property type="match status" value="1"/>
</dbReference>
<keyword evidence="4" id="KW-0812">Transmembrane</keyword>
<evidence type="ECO:0000259" key="5">
    <source>
        <dbReference type="Pfam" id="PF00535"/>
    </source>
</evidence>
<dbReference type="AlphaFoldDB" id="A0A1M4XLP0"/>
<dbReference type="InterPro" id="IPR001173">
    <property type="entry name" value="Glyco_trans_2-like"/>
</dbReference>
<dbReference type="InterPro" id="IPR029044">
    <property type="entry name" value="Nucleotide-diphossugar_trans"/>
</dbReference>
<reference evidence="6" key="1">
    <citation type="submission" date="2016-11" db="EMBL/GenBank/DDBJ databases">
        <authorList>
            <person name="Varghese N."/>
            <person name="Submissions S."/>
        </authorList>
    </citation>
    <scope>NUCLEOTIDE SEQUENCE [LARGE SCALE GENOMIC DNA]</scope>
    <source>
        <strain evidence="6">DSM 16785</strain>
    </source>
</reference>
<organism evidence="6 7">
    <name type="scientific">Marinitoga hydrogenitolerans (strain DSM 16785 / JCM 12826 / AT1271)</name>
    <dbReference type="NCBI Taxonomy" id="1122195"/>
    <lineage>
        <taxon>Bacteria</taxon>
        <taxon>Thermotogati</taxon>
        <taxon>Thermotogota</taxon>
        <taxon>Thermotogae</taxon>
        <taxon>Petrotogales</taxon>
        <taxon>Petrotogaceae</taxon>
        <taxon>Marinitoga</taxon>
    </lineage>
</organism>
<evidence type="ECO:0000256" key="3">
    <source>
        <dbReference type="ARBA" id="ARBA00022679"/>
    </source>
</evidence>
<dbReference type="Gene3D" id="3.90.550.10">
    <property type="entry name" value="Spore Coat Polysaccharide Biosynthesis Protein SpsA, Chain A"/>
    <property type="match status" value="1"/>
</dbReference>
<evidence type="ECO:0000313" key="7">
    <source>
        <dbReference type="Proteomes" id="UP000184334"/>
    </source>
</evidence>
<keyword evidence="2" id="KW-0328">Glycosyltransferase</keyword>